<evidence type="ECO:0000256" key="1">
    <source>
        <dbReference type="ARBA" id="ARBA00004141"/>
    </source>
</evidence>
<dbReference type="SUPFAM" id="SSF103473">
    <property type="entry name" value="MFS general substrate transporter"/>
    <property type="match status" value="1"/>
</dbReference>
<proteinExistence type="predicted"/>
<organism evidence="7 8">
    <name type="scientific">Paraburkholderia nemoris</name>
    <dbReference type="NCBI Taxonomy" id="2793076"/>
    <lineage>
        <taxon>Bacteria</taxon>
        <taxon>Pseudomonadati</taxon>
        <taxon>Pseudomonadota</taxon>
        <taxon>Betaproteobacteria</taxon>
        <taxon>Burkholderiales</taxon>
        <taxon>Burkholderiaceae</taxon>
        <taxon>Paraburkholderia</taxon>
    </lineage>
</organism>
<dbReference type="InterPro" id="IPR020846">
    <property type="entry name" value="MFS_dom"/>
</dbReference>
<feature type="transmembrane region" description="Helical" evidence="5">
    <location>
        <begin position="146"/>
        <end position="164"/>
    </location>
</feature>
<feature type="transmembrane region" description="Helical" evidence="5">
    <location>
        <begin position="176"/>
        <end position="196"/>
    </location>
</feature>
<dbReference type="Pfam" id="PF07690">
    <property type="entry name" value="MFS_1"/>
    <property type="match status" value="1"/>
</dbReference>
<feature type="transmembrane region" description="Helical" evidence="5">
    <location>
        <begin position="322"/>
        <end position="350"/>
    </location>
</feature>
<keyword evidence="8" id="KW-1185">Reference proteome</keyword>
<feature type="transmembrane region" description="Helical" evidence="5">
    <location>
        <begin position="362"/>
        <end position="383"/>
    </location>
</feature>
<sequence length="423" mass="43712">MKAINQSDTPVGNQAALSTWIICAVCFCVMSVDGFDTAAIAYVAPSLTRLWNLGHAAMTPAFVATSAGAVVGYVASGIIVRTMPRRKMILLAMLLFGGFSFLTIISPGIAVISVIRFFTTVCLGVVVPGAISVAADSAPDDARASATIAATTGLSVGAALGGLLSPRLIAGFGWEAVFVVGGLVPILLLPLVWHTLPSGDEPTVSQGVAHHAAHESSWLRQAKTLFSPQHLSDTVTVWMVAFFSFFVSYLFVFWTPMLLLSMGFSTENAPVGVAASALGGIAGNLLLFALATRLGIQRSLLITISVAIACIAVFQIGGLDRWAVLLLIFGVGVGTTSLCAGQSALATVLFPAALRTTSVGNAAAIGRVGAIMGPSAGGILISFGVSSQHVVLLSCIPLCVVAFVLSISRKLARKSTTPEPKRP</sequence>
<feature type="transmembrane region" description="Helical" evidence="5">
    <location>
        <begin position="389"/>
        <end position="407"/>
    </location>
</feature>
<evidence type="ECO:0000259" key="6">
    <source>
        <dbReference type="PROSITE" id="PS50850"/>
    </source>
</evidence>
<dbReference type="PANTHER" id="PTHR23508:SF10">
    <property type="entry name" value="CARBOXYLIC ACID TRANSPORTER PROTEIN HOMOLOG"/>
    <property type="match status" value="1"/>
</dbReference>
<keyword evidence="3 5" id="KW-1133">Transmembrane helix</keyword>
<feature type="transmembrane region" description="Helical" evidence="5">
    <location>
        <begin position="56"/>
        <end position="76"/>
    </location>
</feature>
<dbReference type="EMBL" id="CAJNBH010000014">
    <property type="protein sequence ID" value="CAE6787376.1"/>
    <property type="molecule type" value="Genomic_DNA"/>
</dbReference>
<name>A0ABN7MB61_9BURK</name>
<evidence type="ECO:0000256" key="4">
    <source>
        <dbReference type="ARBA" id="ARBA00023136"/>
    </source>
</evidence>
<evidence type="ECO:0000313" key="7">
    <source>
        <dbReference type="EMBL" id="CAE6787376.1"/>
    </source>
</evidence>
<dbReference type="PROSITE" id="PS50850">
    <property type="entry name" value="MFS"/>
    <property type="match status" value="1"/>
</dbReference>
<evidence type="ECO:0000256" key="2">
    <source>
        <dbReference type="ARBA" id="ARBA00022692"/>
    </source>
</evidence>
<reference evidence="7 8" key="1">
    <citation type="submission" date="2021-02" db="EMBL/GenBank/DDBJ databases">
        <authorList>
            <person name="Vanwijnsberghe S."/>
        </authorList>
    </citation>
    <scope>NUCLEOTIDE SEQUENCE [LARGE SCALE GENOMIC DNA]</scope>
    <source>
        <strain evidence="7 8">R-69776</strain>
    </source>
</reference>
<keyword evidence="4 5" id="KW-0472">Membrane</keyword>
<feature type="transmembrane region" description="Helical" evidence="5">
    <location>
        <begin position="235"/>
        <end position="259"/>
    </location>
</feature>
<accession>A0ABN7MB61</accession>
<feature type="transmembrane region" description="Helical" evidence="5">
    <location>
        <begin position="299"/>
        <end position="316"/>
    </location>
</feature>
<dbReference type="Gene3D" id="1.20.1250.20">
    <property type="entry name" value="MFS general substrate transporter like domains"/>
    <property type="match status" value="2"/>
</dbReference>
<feature type="transmembrane region" description="Helical" evidence="5">
    <location>
        <begin position="20"/>
        <end position="44"/>
    </location>
</feature>
<gene>
    <name evidence="7" type="primary">mhbT_3</name>
    <name evidence="7" type="ORF">R69776_04594</name>
</gene>
<evidence type="ECO:0000256" key="3">
    <source>
        <dbReference type="ARBA" id="ARBA00022989"/>
    </source>
</evidence>
<feature type="transmembrane region" description="Helical" evidence="5">
    <location>
        <begin position="115"/>
        <end position="134"/>
    </location>
</feature>
<comment type="caution">
    <text evidence="7">The sequence shown here is derived from an EMBL/GenBank/DDBJ whole genome shotgun (WGS) entry which is preliminary data.</text>
</comment>
<protein>
    <submittedName>
        <fullName evidence="7">3-hydroxybenzoate transporter MhbT</fullName>
    </submittedName>
</protein>
<dbReference type="Proteomes" id="UP000673821">
    <property type="component" value="Unassembled WGS sequence"/>
</dbReference>
<comment type="subcellular location">
    <subcellularLocation>
        <location evidence="1">Membrane</location>
        <topology evidence="1">Multi-pass membrane protein</topology>
    </subcellularLocation>
</comment>
<keyword evidence="2 5" id="KW-0812">Transmembrane</keyword>
<feature type="transmembrane region" description="Helical" evidence="5">
    <location>
        <begin position="271"/>
        <end position="292"/>
    </location>
</feature>
<feature type="transmembrane region" description="Helical" evidence="5">
    <location>
        <begin position="88"/>
        <end position="109"/>
    </location>
</feature>
<evidence type="ECO:0000256" key="5">
    <source>
        <dbReference type="SAM" id="Phobius"/>
    </source>
</evidence>
<dbReference type="InterPro" id="IPR036259">
    <property type="entry name" value="MFS_trans_sf"/>
</dbReference>
<feature type="domain" description="Major facilitator superfamily (MFS) profile" evidence="6">
    <location>
        <begin position="22"/>
        <end position="414"/>
    </location>
</feature>
<dbReference type="PANTHER" id="PTHR23508">
    <property type="entry name" value="CARBOXYLIC ACID TRANSPORTER PROTEIN HOMOLOG"/>
    <property type="match status" value="1"/>
</dbReference>
<evidence type="ECO:0000313" key="8">
    <source>
        <dbReference type="Proteomes" id="UP000673821"/>
    </source>
</evidence>
<dbReference type="InterPro" id="IPR011701">
    <property type="entry name" value="MFS"/>
</dbReference>